<dbReference type="PANTHER" id="PTHR31497:SF0">
    <property type="entry name" value="AUTOCRINE PROLIFERATION REPRESSOR PROTEIN A"/>
    <property type="match status" value="1"/>
</dbReference>
<dbReference type="SUPFAM" id="SSF53474">
    <property type="entry name" value="alpha/beta-Hydrolases"/>
    <property type="match status" value="1"/>
</dbReference>
<dbReference type="EMBL" id="REGN01004039">
    <property type="protein sequence ID" value="RNA19461.1"/>
    <property type="molecule type" value="Genomic_DNA"/>
</dbReference>
<proteinExistence type="predicted"/>
<protein>
    <submittedName>
        <fullName evidence="1">Autocrine proliferation repressor A-like</fullName>
    </submittedName>
</protein>
<comment type="caution">
    <text evidence="1">The sequence shown here is derived from an EMBL/GenBank/DDBJ whole genome shotgun (WGS) entry which is preliminary data.</text>
</comment>
<dbReference type="Proteomes" id="UP000276133">
    <property type="component" value="Unassembled WGS sequence"/>
</dbReference>
<evidence type="ECO:0000313" key="2">
    <source>
        <dbReference type="Proteomes" id="UP000276133"/>
    </source>
</evidence>
<accession>A0A3M7R7T6</accession>
<dbReference type="AlphaFoldDB" id="A0A3M7R7T6"/>
<dbReference type="PANTHER" id="PTHR31497">
    <property type="entry name" value="AUTOCRINE PROLIFERATION REPRESSOR PROTEIN A"/>
    <property type="match status" value="1"/>
</dbReference>
<reference evidence="1 2" key="1">
    <citation type="journal article" date="2018" name="Sci. Rep.">
        <title>Genomic signatures of local adaptation to the degree of environmental predictability in rotifers.</title>
        <authorList>
            <person name="Franch-Gras L."/>
            <person name="Hahn C."/>
            <person name="Garcia-Roger E.M."/>
            <person name="Carmona M.J."/>
            <person name="Serra M."/>
            <person name="Gomez A."/>
        </authorList>
    </citation>
    <scope>NUCLEOTIDE SEQUENCE [LARGE SCALE GENOMIC DNA]</scope>
    <source>
        <strain evidence="1">HYR1</strain>
    </source>
</reference>
<dbReference type="InterPro" id="IPR029058">
    <property type="entry name" value="AB_hydrolase_fold"/>
</dbReference>
<evidence type="ECO:0000313" key="1">
    <source>
        <dbReference type="EMBL" id="RNA19461.1"/>
    </source>
</evidence>
<dbReference type="Pfam" id="PF10142">
    <property type="entry name" value="PhoPQ_related"/>
    <property type="match status" value="1"/>
</dbReference>
<dbReference type="Gene3D" id="3.40.50.1820">
    <property type="entry name" value="alpha/beta hydrolase"/>
    <property type="match status" value="1"/>
</dbReference>
<organism evidence="1 2">
    <name type="scientific">Brachionus plicatilis</name>
    <name type="common">Marine rotifer</name>
    <name type="synonym">Brachionus muelleri</name>
    <dbReference type="NCBI Taxonomy" id="10195"/>
    <lineage>
        <taxon>Eukaryota</taxon>
        <taxon>Metazoa</taxon>
        <taxon>Spiralia</taxon>
        <taxon>Gnathifera</taxon>
        <taxon>Rotifera</taxon>
        <taxon>Eurotatoria</taxon>
        <taxon>Monogononta</taxon>
        <taxon>Pseudotrocha</taxon>
        <taxon>Ploima</taxon>
        <taxon>Brachionidae</taxon>
        <taxon>Brachionus</taxon>
    </lineage>
</organism>
<dbReference type="InterPro" id="IPR009199">
    <property type="entry name" value="PhoPQ-act_pathogen-rel_PqaA"/>
</dbReference>
<sequence>MTSQKWQDETIVQRPIWWHYLSLSVPDKILRPDASLMWIGGSSNKEEIPKPTDGDIQLVSNFSLITGTISAVVQQVPNQPYIFNNDPEKVPRSEDEIISWTWKLFLKNTSNPTILLRFPMTKAFMTTGKSKRGWTTWTSSAVDNKRVFAAAPIVMDLANLNLNFHNHFKSLGGWTFEFYDYYTQDNLKYIDSRELYELEKLVDPLSYFERYKDTQILVMNAANDEFFLPDDTYAYWNNLVAATNGTALLRRFDNVGHSLSGRETDTTTPMV</sequence>
<keyword evidence="2" id="KW-1185">Reference proteome</keyword>
<gene>
    <name evidence="1" type="ORF">BpHYR1_016504</name>
</gene>
<name>A0A3M7R7T6_BRAPC</name>
<dbReference type="OrthoDB" id="2020799at2759"/>